<organism evidence="7 8">
    <name type="scientific">Hibiscus syriacus</name>
    <name type="common">Rose of Sharon</name>
    <dbReference type="NCBI Taxonomy" id="106335"/>
    <lineage>
        <taxon>Eukaryota</taxon>
        <taxon>Viridiplantae</taxon>
        <taxon>Streptophyta</taxon>
        <taxon>Embryophyta</taxon>
        <taxon>Tracheophyta</taxon>
        <taxon>Spermatophyta</taxon>
        <taxon>Magnoliopsida</taxon>
        <taxon>eudicotyledons</taxon>
        <taxon>Gunneridae</taxon>
        <taxon>Pentapetalae</taxon>
        <taxon>rosids</taxon>
        <taxon>malvids</taxon>
        <taxon>Malvales</taxon>
        <taxon>Malvaceae</taxon>
        <taxon>Malvoideae</taxon>
        <taxon>Hibiscus</taxon>
    </lineage>
</organism>
<dbReference type="EC" id="1.2.1.84" evidence="4"/>
<keyword evidence="2 4" id="KW-0444">Lipid biosynthesis</keyword>
<dbReference type="GO" id="GO:0080019">
    <property type="term" value="F:alcohol-forming very long-chain fatty acyl-CoA reductase activity"/>
    <property type="evidence" value="ECO:0007669"/>
    <property type="project" value="InterPro"/>
</dbReference>
<dbReference type="InterPro" id="IPR013120">
    <property type="entry name" value="FAR_NAD-bd"/>
</dbReference>
<dbReference type="PANTHER" id="PTHR11011">
    <property type="entry name" value="MALE STERILITY PROTEIN 2-RELATED"/>
    <property type="match status" value="1"/>
</dbReference>
<dbReference type="InterPro" id="IPR036291">
    <property type="entry name" value="NAD(P)-bd_dom_sf"/>
</dbReference>
<dbReference type="EMBL" id="VEPZ02000786">
    <property type="protein sequence ID" value="KAE8719516.1"/>
    <property type="molecule type" value="Genomic_DNA"/>
</dbReference>
<feature type="domain" description="Fatty acyl-CoA reductase C-terminal" evidence="5">
    <location>
        <begin position="410"/>
        <end position="507"/>
    </location>
</feature>
<evidence type="ECO:0000313" key="7">
    <source>
        <dbReference type="EMBL" id="KAE8719516.1"/>
    </source>
</evidence>
<dbReference type="InterPro" id="IPR026055">
    <property type="entry name" value="FAR"/>
</dbReference>
<dbReference type="SUPFAM" id="SSF51735">
    <property type="entry name" value="NAD(P)-binding Rossmann-fold domains"/>
    <property type="match status" value="1"/>
</dbReference>
<evidence type="ECO:0000259" key="5">
    <source>
        <dbReference type="Pfam" id="PF03015"/>
    </source>
</evidence>
<dbReference type="CDD" id="cd09071">
    <property type="entry name" value="FAR_C"/>
    <property type="match status" value="1"/>
</dbReference>
<dbReference type="Proteomes" id="UP000436088">
    <property type="component" value="Unassembled WGS sequence"/>
</dbReference>
<gene>
    <name evidence="7" type="ORF">F3Y22_tig00109949pilonHSYRG00035</name>
</gene>
<evidence type="ECO:0000259" key="6">
    <source>
        <dbReference type="Pfam" id="PF07993"/>
    </source>
</evidence>
<dbReference type="Pfam" id="PF07993">
    <property type="entry name" value="NAD_binding_4"/>
    <property type="match status" value="1"/>
</dbReference>
<dbReference type="OrthoDB" id="429813at2759"/>
<feature type="domain" description="Thioester reductase (TE)" evidence="6">
    <location>
        <begin position="32"/>
        <end position="333"/>
    </location>
</feature>
<protein>
    <recommendedName>
        <fullName evidence="4">Fatty acyl-CoA reductase</fullName>
        <ecNumber evidence="4">1.2.1.84</ecNumber>
    </recommendedName>
</protein>
<comment type="caution">
    <text evidence="7">The sequence shown here is derived from an EMBL/GenBank/DDBJ whole genome shotgun (WGS) entry which is preliminary data.</text>
</comment>
<dbReference type="GO" id="GO:0035336">
    <property type="term" value="P:long-chain fatty-acyl-CoA metabolic process"/>
    <property type="evidence" value="ECO:0007669"/>
    <property type="project" value="TreeGrafter"/>
</dbReference>
<keyword evidence="4" id="KW-0521">NADP</keyword>
<dbReference type="PANTHER" id="PTHR11011:SF109">
    <property type="entry name" value="FATTY ACYL-COA REDUCTASE 1"/>
    <property type="match status" value="1"/>
</dbReference>
<sequence length="509" mass="58493">MEGKIREDEEFQIPETELDHVAKFLQGKTILITGATGFLAKVFIEEILRHQPNVNKLYLIMRASDDKSAIQRLYDEVISTELFRVLHETWGSKFDRFISSKVIAIAGDISFENLGVKDFILREEIQNEIEIIVNVAATTSFSERYDVALDINTFGTFNVLNFGKKCDKLKLFIHVSTAYVCGEQAGMISEKPFYMGETLRQTSNLDIFDEKRIMEEKLDQLRQQCSPNETITRAMKELGFTRAKSNGWPNTYVFTKAMGEMLLGKFKGDVPLVVIRPSMISSTYKQPFPGWIEGIRTFDSIVVRYGQGTISCFLGNPSSPLDLVPVDMVVNAMLVAMEVHFADNQTSSETIYHVSSSFRNPLRYSDLRKFAYCYFSKNPCTDRNGKKVKVGKPTVFDKADKFFLYMRVKYVLPLKVLYLMNKLSCQRSKETHTKLDRKVKSVIRLAQFYKPYAFFAGIFDCSNLEELQRVAEERGIDVAKFNFDSKYIDWEDYIMNIHIPGLLKHAVRT</sequence>
<keyword evidence="3 4" id="KW-0443">Lipid metabolism</keyword>
<evidence type="ECO:0000256" key="2">
    <source>
        <dbReference type="ARBA" id="ARBA00022516"/>
    </source>
</evidence>
<dbReference type="GO" id="GO:0102965">
    <property type="term" value="F:alcohol-forming long-chain fatty acyl-CoA reductase activity"/>
    <property type="evidence" value="ECO:0007669"/>
    <property type="project" value="UniProtKB-EC"/>
</dbReference>
<evidence type="ECO:0000256" key="4">
    <source>
        <dbReference type="RuleBase" id="RU363097"/>
    </source>
</evidence>
<dbReference type="AlphaFoldDB" id="A0A6A3BRN6"/>
<keyword evidence="4" id="KW-0560">Oxidoreductase</keyword>
<reference evidence="7" key="1">
    <citation type="submission" date="2019-09" db="EMBL/GenBank/DDBJ databases">
        <title>Draft genome information of white flower Hibiscus syriacus.</title>
        <authorList>
            <person name="Kim Y.-M."/>
        </authorList>
    </citation>
    <scope>NUCLEOTIDE SEQUENCE [LARGE SCALE GENOMIC DNA]</scope>
    <source>
        <strain evidence="7">YM2019G1</strain>
    </source>
</reference>
<dbReference type="Gene3D" id="3.40.50.720">
    <property type="entry name" value="NAD(P)-binding Rossmann-like Domain"/>
    <property type="match status" value="1"/>
</dbReference>
<keyword evidence="8" id="KW-1185">Reference proteome</keyword>
<accession>A0A6A3BRN6</accession>
<evidence type="ECO:0000256" key="1">
    <source>
        <dbReference type="ARBA" id="ARBA00005928"/>
    </source>
</evidence>
<proteinExistence type="inferred from homology"/>
<evidence type="ECO:0000313" key="8">
    <source>
        <dbReference type="Proteomes" id="UP000436088"/>
    </source>
</evidence>
<comment type="similarity">
    <text evidence="1 4">Belongs to the fatty acyl-CoA reductase family.</text>
</comment>
<dbReference type="InterPro" id="IPR033640">
    <property type="entry name" value="FAR_C"/>
</dbReference>
<name>A0A6A3BRN6_HIBSY</name>
<comment type="function">
    <text evidence="4">Catalyzes the reduction of fatty acyl-CoA to fatty alcohols.</text>
</comment>
<dbReference type="GO" id="GO:0010345">
    <property type="term" value="P:suberin biosynthetic process"/>
    <property type="evidence" value="ECO:0007669"/>
    <property type="project" value="TreeGrafter"/>
</dbReference>
<dbReference type="Pfam" id="PF03015">
    <property type="entry name" value="Sterile"/>
    <property type="match status" value="1"/>
</dbReference>
<evidence type="ECO:0000256" key="3">
    <source>
        <dbReference type="ARBA" id="ARBA00023098"/>
    </source>
</evidence>
<comment type="catalytic activity">
    <reaction evidence="4">
        <text>a long-chain fatty acyl-CoA + 2 NADPH + 2 H(+) = a long-chain primary fatty alcohol + 2 NADP(+) + CoA</text>
        <dbReference type="Rhea" id="RHEA:52716"/>
        <dbReference type="ChEBI" id="CHEBI:15378"/>
        <dbReference type="ChEBI" id="CHEBI:57287"/>
        <dbReference type="ChEBI" id="CHEBI:57783"/>
        <dbReference type="ChEBI" id="CHEBI:58349"/>
        <dbReference type="ChEBI" id="CHEBI:77396"/>
        <dbReference type="ChEBI" id="CHEBI:83139"/>
        <dbReference type="EC" id="1.2.1.84"/>
    </reaction>
</comment>
<dbReference type="CDD" id="cd05236">
    <property type="entry name" value="FAR-N_SDR_e"/>
    <property type="match status" value="1"/>
</dbReference>